<sequence length="188" mass="21433">MFINKAFVYCGLFFLFSSFLYAQDSKNYNGSLIEYLTEANLNIETKMITEYCNCSDKKSLVILYQETAIGFNTILNRYISELTLLRSKKAIKKFNIINSNNWLRTDPFIKSASKALAKFQRFSGCDSNRRGFLPSSVAISEIAGIADTIIGLINSAKERKDVQKEQLIKILETLKIPSIQSYECKNEN</sequence>
<dbReference type="Proteomes" id="UP000746690">
    <property type="component" value="Unassembled WGS sequence"/>
</dbReference>
<dbReference type="EMBL" id="JABBHF010000006">
    <property type="protein sequence ID" value="NMH88234.1"/>
    <property type="molecule type" value="Genomic_DNA"/>
</dbReference>
<keyword evidence="1" id="KW-0732">Signal</keyword>
<accession>A0ABX1S1C9</accession>
<feature type="chain" id="PRO_5045578978" evidence="1">
    <location>
        <begin position="23"/>
        <end position="188"/>
    </location>
</feature>
<evidence type="ECO:0000313" key="3">
    <source>
        <dbReference type="Proteomes" id="UP000746690"/>
    </source>
</evidence>
<evidence type="ECO:0000313" key="2">
    <source>
        <dbReference type="EMBL" id="NMH88234.1"/>
    </source>
</evidence>
<dbReference type="RefSeq" id="WP_169673622.1">
    <property type="nucleotide sequence ID" value="NZ_JABBHF010000006.1"/>
</dbReference>
<organism evidence="2 3">
    <name type="scientific">Flavivirga algicola</name>
    <dbReference type="NCBI Taxonomy" id="2729136"/>
    <lineage>
        <taxon>Bacteria</taxon>
        <taxon>Pseudomonadati</taxon>
        <taxon>Bacteroidota</taxon>
        <taxon>Flavobacteriia</taxon>
        <taxon>Flavobacteriales</taxon>
        <taxon>Flavobacteriaceae</taxon>
        <taxon>Flavivirga</taxon>
    </lineage>
</organism>
<evidence type="ECO:0000256" key="1">
    <source>
        <dbReference type="SAM" id="SignalP"/>
    </source>
</evidence>
<gene>
    <name evidence="2" type="ORF">HHX25_12015</name>
</gene>
<comment type="caution">
    <text evidence="2">The sequence shown here is derived from an EMBL/GenBank/DDBJ whole genome shotgun (WGS) entry which is preliminary data.</text>
</comment>
<protein>
    <submittedName>
        <fullName evidence="2">Uncharacterized protein</fullName>
    </submittedName>
</protein>
<name>A0ABX1S1C9_9FLAO</name>
<keyword evidence="3" id="KW-1185">Reference proteome</keyword>
<feature type="signal peptide" evidence="1">
    <location>
        <begin position="1"/>
        <end position="22"/>
    </location>
</feature>
<proteinExistence type="predicted"/>
<reference evidence="2 3" key="1">
    <citation type="submission" date="2020-04" db="EMBL/GenBank/DDBJ databases">
        <title>A Flavivirga sp. nov.</title>
        <authorList>
            <person name="Sun X."/>
        </authorList>
    </citation>
    <scope>NUCLEOTIDE SEQUENCE [LARGE SCALE GENOMIC DNA]</scope>
    <source>
        <strain evidence="2 3">Y03</strain>
    </source>
</reference>